<dbReference type="Proteomes" id="UP000006727">
    <property type="component" value="Chromosome 20"/>
</dbReference>
<evidence type="ECO:0000256" key="6">
    <source>
        <dbReference type="ARBA" id="ARBA00022989"/>
    </source>
</evidence>
<keyword evidence="4" id="KW-0256">Endoplasmic reticulum</keyword>
<evidence type="ECO:0000256" key="4">
    <source>
        <dbReference type="ARBA" id="ARBA00022824"/>
    </source>
</evidence>
<keyword evidence="2" id="KW-0813">Transport</keyword>
<dbReference type="InterPro" id="IPR004179">
    <property type="entry name" value="Sec63-dom"/>
</dbReference>
<protein>
    <recommendedName>
        <fullName evidence="11">J domain-containing protein</fullName>
    </recommendedName>
</protein>
<evidence type="ECO:0000256" key="3">
    <source>
        <dbReference type="ARBA" id="ARBA00022692"/>
    </source>
</evidence>
<proteinExistence type="predicted"/>
<feature type="region of interest" description="Disordered" evidence="9">
    <location>
        <begin position="624"/>
        <end position="697"/>
    </location>
</feature>
<feature type="transmembrane region" description="Helical" evidence="10">
    <location>
        <begin position="12"/>
        <end position="31"/>
    </location>
</feature>
<dbReference type="EnsemblPlants" id="Pp3c20_22800V3.2">
    <property type="protein sequence ID" value="Pp3c20_22800V3.2"/>
    <property type="gene ID" value="Pp3c20_22800"/>
</dbReference>
<dbReference type="PaxDb" id="3218-PP1S241_31V6.1"/>
<dbReference type="InterPro" id="IPR035892">
    <property type="entry name" value="C2_domain_sf"/>
</dbReference>
<dbReference type="OrthoDB" id="1734229at2759"/>
<name>A9TIY0_PHYPA</name>
<dbReference type="Pfam" id="PF02889">
    <property type="entry name" value="Sec63"/>
    <property type="match status" value="1"/>
</dbReference>
<dbReference type="SMART" id="SM00973">
    <property type="entry name" value="Sec63"/>
    <property type="match status" value="1"/>
</dbReference>
<dbReference type="Gramene" id="Pp3c20_22800V3.2">
    <property type="protein sequence ID" value="Pp3c20_22800V3.2"/>
    <property type="gene ID" value="Pp3c20_22800"/>
</dbReference>
<dbReference type="GO" id="GO:0006620">
    <property type="term" value="P:post-translational protein targeting to endoplasmic reticulum membrane"/>
    <property type="evidence" value="ECO:0000318"/>
    <property type="project" value="GO_Central"/>
</dbReference>
<dbReference type="SUPFAM" id="SSF158702">
    <property type="entry name" value="Sec63 N-terminal domain-like"/>
    <property type="match status" value="1"/>
</dbReference>
<dbReference type="AlphaFoldDB" id="A9TIY0"/>
<feature type="transmembrane region" description="Helical" evidence="10">
    <location>
        <begin position="68"/>
        <end position="88"/>
    </location>
</feature>
<evidence type="ECO:0000256" key="2">
    <source>
        <dbReference type="ARBA" id="ARBA00022448"/>
    </source>
</evidence>
<dbReference type="FunCoup" id="A9TIY0">
    <property type="interactions" value="4781"/>
</dbReference>
<dbReference type="EnsemblPlants" id="Pp3c20_22800V3.1">
    <property type="protein sequence ID" value="Pp3c20_22800V3.1"/>
    <property type="gene ID" value="Pp3c20_22800"/>
</dbReference>
<dbReference type="PRINTS" id="PR00625">
    <property type="entry name" value="JDOMAIN"/>
</dbReference>
<evidence type="ECO:0000256" key="10">
    <source>
        <dbReference type="SAM" id="Phobius"/>
    </source>
</evidence>
<dbReference type="PANTHER" id="PTHR24075">
    <property type="entry name" value="SEC63 DOMAIN-CONTAINING"/>
    <property type="match status" value="1"/>
</dbReference>
<feature type="compositionally biased region" description="Low complexity" evidence="9">
    <location>
        <begin position="688"/>
        <end position="697"/>
    </location>
</feature>
<dbReference type="FunFam" id="1.10.287.110:FF:000038">
    <property type="entry name" value="DnaJ protein ERDJ2A"/>
    <property type="match status" value="1"/>
</dbReference>
<dbReference type="HOGENOM" id="CLU_014210_2_0_1"/>
<dbReference type="InterPro" id="IPR036869">
    <property type="entry name" value="J_dom_sf"/>
</dbReference>
<dbReference type="eggNOG" id="KOG0951">
    <property type="taxonomic scope" value="Eukaryota"/>
</dbReference>
<dbReference type="Pfam" id="PF00226">
    <property type="entry name" value="DnaJ"/>
    <property type="match status" value="1"/>
</dbReference>
<dbReference type="Gene3D" id="1.10.3380.10">
    <property type="entry name" value="Sec63 N-terminal domain-like domain"/>
    <property type="match status" value="1"/>
</dbReference>
<dbReference type="CDD" id="cd06257">
    <property type="entry name" value="DnaJ"/>
    <property type="match status" value="1"/>
</dbReference>
<keyword evidence="3 10" id="KW-0812">Transmembrane</keyword>
<reference evidence="12 14" key="2">
    <citation type="journal article" date="2018" name="Plant J.">
        <title>The Physcomitrella patens chromosome-scale assembly reveals moss genome structure and evolution.</title>
        <authorList>
            <person name="Lang D."/>
            <person name="Ullrich K.K."/>
            <person name="Murat F."/>
            <person name="Fuchs J."/>
            <person name="Jenkins J."/>
            <person name="Haas F.B."/>
            <person name="Piednoel M."/>
            <person name="Gundlach H."/>
            <person name="Van Bel M."/>
            <person name="Meyberg R."/>
            <person name="Vives C."/>
            <person name="Morata J."/>
            <person name="Symeonidi A."/>
            <person name="Hiss M."/>
            <person name="Muchero W."/>
            <person name="Kamisugi Y."/>
            <person name="Saleh O."/>
            <person name="Blanc G."/>
            <person name="Decker E.L."/>
            <person name="van Gessel N."/>
            <person name="Grimwood J."/>
            <person name="Hayes R.D."/>
            <person name="Graham S.W."/>
            <person name="Gunter L.E."/>
            <person name="McDaniel S.F."/>
            <person name="Hoernstein S.N.W."/>
            <person name="Larsson A."/>
            <person name="Li F.W."/>
            <person name="Perroud P.F."/>
            <person name="Phillips J."/>
            <person name="Ranjan P."/>
            <person name="Rokshar D.S."/>
            <person name="Rothfels C.J."/>
            <person name="Schneider L."/>
            <person name="Shu S."/>
            <person name="Stevenson D.W."/>
            <person name="Thummler F."/>
            <person name="Tillich M."/>
            <person name="Villarreal Aguilar J.C."/>
            <person name="Widiez T."/>
            <person name="Wong G.K."/>
            <person name="Wymore A."/>
            <person name="Zhang Y."/>
            <person name="Zimmer A.D."/>
            <person name="Quatrano R.S."/>
            <person name="Mayer K.F.X."/>
            <person name="Goodstein D."/>
            <person name="Casacuberta J.M."/>
            <person name="Vandepoele K."/>
            <person name="Reski R."/>
            <person name="Cuming A.C."/>
            <person name="Tuskan G.A."/>
            <person name="Maumus F."/>
            <person name="Salse J."/>
            <person name="Schmutz J."/>
            <person name="Rensing S.A."/>
        </authorList>
    </citation>
    <scope>NUCLEOTIDE SEQUENCE [LARGE SCALE GENOMIC DNA]</scope>
    <source>
        <strain evidence="13 14">cv. Gransden 2004</strain>
    </source>
</reference>
<dbReference type="PANTHER" id="PTHR24075:SF0">
    <property type="entry name" value="TRANSLOCATION PROTEIN SEC63 HOMOLOG"/>
    <property type="match status" value="1"/>
</dbReference>
<evidence type="ECO:0000313" key="13">
    <source>
        <dbReference type="EnsemblPlants" id="Pp3c20_22800V3.1"/>
    </source>
</evidence>
<keyword evidence="5" id="KW-0653">Protein transport</keyword>
<dbReference type="STRING" id="3218.A9TIY0"/>
<dbReference type="SUPFAM" id="SSF81296">
    <property type="entry name" value="E set domains"/>
    <property type="match status" value="1"/>
</dbReference>
<gene>
    <name evidence="13" type="primary">LOC112273430</name>
    <name evidence="12" type="ORF">PHYPA_025468</name>
</gene>
<evidence type="ECO:0000256" key="9">
    <source>
        <dbReference type="SAM" id="MobiDB-lite"/>
    </source>
</evidence>
<sequence length="697" mass="77308">MAASEEMSSLFPIFILSVLGLFVVPWTIYRVSTAASNKSKNLHCRCSECMRSPKYQTSLLKRIGRVSTFSNVTLVLMWIVMAFLVFYIRASTQENQVFEPFSILGLQSSATDADIKKAYRKLSLLYHPDKNPDPEANKYFVEHITKAYQALTDPVSRENYEKYGHPDGRQGMQMGIALPSFLLNIQGAAGGAVLLGLVGLGILLPLMIAVVYLSRSSKYTGNYVMHQTLMHYYHFMKQSLAPSKVLDVLVKAQEYIELPVRRSDEEPLQKLFLVVRSELNLDPKNLKQEQAKFWKGHPALIKTELLLLAQLTREASSVPAALRADFQQVLQLTPRLLEELMKMAVAARNAEGHGWLRPALGVMELSQSITQAVPLSARKASGVSAAATSGDGVSPFLQLPHFSEGVVKKIGRKKVRTFQELRDMSPEDRRELLTTVGGFSEDEAKDVEAVLEIIPNINLDVFCETEGEEGVQAGDIVTLKAWITLHRPNGLVNCHPHAPHFPYFKDEHYWLLLADTQANSVWVSQRITFTDEAAALSASAKTIQESLEGTGADDAEVSKAVREAVEKVKSGSRLVVAKFQAPAEGIYNLTAFCLSDTWIGVDRKVNVKFKVLKRSRAGTRVVLPSEESPLLEEGSEEEDEDANANDDYDEDYESEYSDDDEVEKEEASKAKSKSRTSKGKASLDKSDGGSSSDESAE</sequence>
<keyword evidence="6 10" id="KW-1133">Transmembrane helix</keyword>
<dbReference type="SUPFAM" id="SSF46565">
    <property type="entry name" value="Chaperone J-domain"/>
    <property type="match status" value="1"/>
</dbReference>
<dbReference type="RefSeq" id="XP_024357978.1">
    <property type="nucleotide sequence ID" value="XM_024502210.2"/>
</dbReference>
<evidence type="ECO:0000256" key="8">
    <source>
        <dbReference type="ARBA" id="ARBA00023186"/>
    </source>
</evidence>
<dbReference type="eggNOG" id="KOG0721">
    <property type="taxonomic scope" value="Eukaryota"/>
</dbReference>
<evidence type="ECO:0000313" key="14">
    <source>
        <dbReference type="Proteomes" id="UP000006727"/>
    </source>
</evidence>
<dbReference type="Gramene" id="Pp3c20_22800V3.1">
    <property type="protein sequence ID" value="Pp3c20_22800V3.1"/>
    <property type="gene ID" value="Pp3c20_22800"/>
</dbReference>
<dbReference type="Gene3D" id="1.10.150.20">
    <property type="entry name" value="5' to 3' exonuclease, C-terminal subdomain"/>
    <property type="match status" value="1"/>
</dbReference>
<dbReference type="InterPro" id="IPR001623">
    <property type="entry name" value="DnaJ_domain"/>
</dbReference>
<dbReference type="Gene3D" id="1.10.287.110">
    <property type="entry name" value="DnaJ domain"/>
    <property type="match status" value="1"/>
</dbReference>
<dbReference type="KEGG" id="ppp:112273430"/>
<evidence type="ECO:0000313" key="12">
    <source>
        <dbReference type="EMBL" id="PNR33524.1"/>
    </source>
</evidence>
<keyword evidence="7 10" id="KW-0472">Membrane</keyword>
<evidence type="ECO:0000256" key="7">
    <source>
        <dbReference type="ARBA" id="ARBA00023136"/>
    </source>
</evidence>
<dbReference type="GO" id="GO:0006614">
    <property type="term" value="P:SRP-dependent cotranslational protein targeting to membrane"/>
    <property type="evidence" value="ECO:0000318"/>
    <property type="project" value="GO_Central"/>
</dbReference>
<feature type="compositionally biased region" description="Acidic residues" evidence="9">
    <location>
        <begin position="629"/>
        <end position="664"/>
    </location>
</feature>
<dbReference type="OMA" id="RAILHAH"/>
<evidence type="ECO:0000256" key="5">
    <source>
        <dbReference type="ARBA" id="ARBA00022927"/>
    </source>
</evidence>
<keyword evidence="14" id="KW-1185">Reference proteome</keyword>
<dbReference type="SMART" id="SM00271">
    <property type="entry name" value="DnaJ"/>
    <property type="match status" value="1"/>
</dbReference>
<comment type="subcellular location">
    <subcellularLocation>
        <location evidence="1">Endoplasmic reticulum membrane</location>
        <topology evidence="1">Multi-pass membrane protein</topology>
    </subcellularLocation>
</comment>
<evidence type="ECO:0000259" key="11">
    <source>
        <dbReference type="PROSITE" id="PS50076"/>
    </source>
</evidence>
<accession>A9TIY0</accession>
<dbReference type="Gene3D" id="2.60.40.150">
    <property type="entry name" value="C2 domain"/>
    <property type="match status" value="1"/>
</dbReference>
<dbReference type="EMBL" id="ABEU02000020">
    <property type="protein sequence ID" value="PNR33524.1"/>
    <property type="molecule type" value="Genomic_DNA"/>
</dbReference>
<dbReference type="PROSITE" id="PS50076">
    <property type="entry name" value="DNAJ_2"/>
    <property type="match status" value="1"/>
</dbReference>
<keyword evidence="8" id="KW-0143">Chaperone</keyword>
<dbReference type="InterPro" id="IPR014756">
    <property type="entry name" value="Ig_E-set"/>
</dbReference>
<organism evidence="12">
    <name type="scientific">Physcomitrium patens</name>
    <name type="common">Spreading-leaved earth moss</name>
    <name type="synonym">Physcomitrella patens</name>
    <dbReference type="NCBI Taxonomy" id="3218"/>
    <lineage>
        <taxon>Eukaryota</taxon>
        <taxon>Viridiplantae</taxon>
        <taxon>Streptophyta</taxon>
        <taxon>Embryophyta</taxon>
        <taxon>Bryophyta</taxon>
        <taxon>Bryophytina</taxon>
        <taxon>Bryopsida</taxon>
        <taxon>Funariidae</taxon>
        <taxon>Funariales</taxon>
        <taxon>Funariaceae</taxon>
        <taxon>Physcomitrium</taxon>
    </lineage>
</organism>
<dbReference type="GO" id="GO:0031207">
    <property type="term" value="C:Sec62/Sec63 complex"/>
    <property type="evidence" value="ECO:0000318"/>
    <property type="project" value="GO_Central"/>
</dbReference>
<dbReference type="GO" id="GO:0008320">
    <property type="term" value="F:protein transmembrane transporter activity"/>
    <property type="evidence" value="ECO:0000318"/>
    <property type="project" value="GO_Central"/>
</dbReference>
<dbReference type="GeneID" id="112273430"/>
<evidence type="ECO:0000256" key="1">
    <source>
        <dbReference type="ARBA" id="ARBA00004477"/>
    </source>
</evidence>
<reference evidence="13" key="3">
    <citation type="submission" date="2020-12" db="UniProtKB">
        <authorList>
            <consortium name="EnsemblPlants"/>
        </authorList>
    </citation>
    <scope>IDENTIFICATION</scope>
</reference>
<feature type="domain" description="J" evidence="11">
    <location>
        <begin position="99"/>
        <end position="164"/>
    </location>
</feature>
<feature type="transmembrane region" description="Helical" evidence="10">
    <location>
        <begin position="188"/>
        <end position="213"/>
    </location>
</feature>
<reference evidence="12 14" key="1">
    <citation type="journal article" date="2008" name="Science">
        <title>The Physcomitrella genome reveals evolutionary insights into the conquest of land by plants.</title>
        <authorList>
            <person name="Rensing S."/>
            <person name="Lang D."/>
            <person name="Zimmer A."/>
            <person name="Terry A."/>
            <person name="Salamov A."/>
            <person name="Shapiro H."/>
            <person name="Nishiyama T."/>
            <person name="Perroud P.-F."/>
            <person name="Lindquist E."/>
            <person name="Kamisugi Y."/>
            <person name="Tanahashi T."/>
            <person name="Sakakibara K."/>
            <person name="Fujita T."/>
            <person name="Oishi K."/>
            <person name="Shin-I T."/>
            <person name="Kuroki Y."/>
            <person name="Toyoda A."/>
            <person name="Suzuki Y."/>
            <person name="Hashimoto A."/>
            <person name="Yamaguchi K."/>
            <person name="Sugano A."/>
            <person name="Kohara Y."/>
            <person name="Fujiyama A."/>
            <person name="Anterola A."/>
            <person name="Aoki S."/>
            <person name="Ashton N."/>
            <person name="Barbazuk W.B."/>
            <person name="Barker E."/>
            <person name="Bennetzen J."/>
            <person name="Bezanilla M."/>
            <person name="Blankenship R."/>
            <person name="Cho S.H."/>
            <person name="Dutcher S."/>
            <person name="Estelle M."/>
            <person name="Fawcett J.A."/>
            <person name="Gundlach H."/>
            <person name="Hanada K."/>
            <person name="Heyl A."/>
            <person name="Hicks K.A."/>
            <person name="Hugh J."/>
            <person name="Lohr M."/>
            <person name="Mayer K."/>
            <person name="Melkozernov A."/>
            <person name="Murata T."/>
            <person name="Nelson D."/>
            <person name="Pils B."/>
            <person name="Prigge M."/>
            <person name="Reiss B."/>
            <person name="Renner T."/>
            <person name="Rombauts S."/>
            <person name="Rushton P."/>
            <person name="Sanderfoot A."/>
            <person name="Schween G."/>
            <person name="Shiu S.-H."/>
            <person name="Stueber K."/>
            <person name="Theodoulou F.L."/>
            <person name="Tu H."/>
            <person name="Van de Peer Y."/>
            <person name="Verrier P.J."/>
            <person name="Waters E."/>
            <person name="Wood A."/>
            <person name="Yang L."/>
            <person name="Cove D."/>
            <person name="Cuming A."/>
            <person name="Hasebe M."/>
            <person name="Lucas S."/>
            <person name="Mishler D.B."/>
            <person name="Reski R."/>
            <person name="Grigoriev I."/>
            <person name="Quatrano R.S."/>
            <person name="Boore J.L."/>
        </authorList>
    </citation>
    <scope>NUCLEOTIDE SEQUENCE [LARGE SCALE GENOMIC DNA]</scope>
    <source>
        <strain evidence="13 14">cv. Gransden 2004</strain>
    </source>
</reference>